<dbReference type="Proteomes" id="UP001141253">
    <property type="component" value="Chromosome 1"/>
</dbReference>
<dbReference type="EMBL" id="JAPFFI010000005">
    <property type="protein sequence ID" value="KAJ6394665.1"/>
    <property type="molecule type" value="Genomic_DNA"/>
</dbReference>
<evidence type="ECO:0000313" key="2">
    <source>
        <dbReference type="Proteomes" id="UP001141253"/>
    </source>
</evidence>
<reference evidence="1" key="2">
    <citation type="journal article" date="2023" name="Int. J. Mol. Sci.">
        <title>De Novo Assembly and Annotation of 11 Diverse Shrub Willow (Salix) Genomes Reveals Novel Gene Organization in Sex-Linked Regions.</title>
        <authorList>
            <person name="Hyden B."/>
            <person name="Feng K."/>
            <person name="Yates T.B."/>
            <person name="Jawdy S."/>
            <person name="Cereghino C."/>
            <person name="Smart L.B."/>
            <person name="Muchero W."/>
        </authorList>
    </citation>
    <scope>NUCLEOTIDE SEQUENCE</scope>
    <source>
        <tissue evidence="1">Shoot tip</tissue>
    </source>
</reference>
<protein>
    <submittedName>
        <fullName evidence="1">Uncharacterized protein</fullName>
    </submittedName>
</protein>
<comment type="caution">
    <text evidence="1">The sequence shown here is derived from an EMBL/GenBank/DDBJ whole genome shotgun (WGS) entry which is preliminary data.</text>
</comment>
<sequence>MVPPIRVSGWECEFSVLVSNNRHLHEASDETCTRFLLYIKWRSKKEQESRQEHEDRWNSESYFPTKMILNINYGRQSNQDCNSRRGIVPAEEAFQDPFIFGVRFIVQLISTECYGAWPNPTSSNGHQCEGGK</sequence>
<keyword evidence="2" id="KW-1185">Reference proteome</keyword>
<gene>
    <name evidence="1" type="ORF">OIU77_023801</name>
</gene>
<reference evidence="1" key="1">
    <citation type="submission" date="2022-10" db="EMBL/GenBank/DDBJ databases">
        <authorList>
            <person name="Hyden B.L."/>
            <person name="Feng K."/>
            <person name="Yates T."/>
            <person name="Jawdy S."/>
            <person name="Smart L.B."/>
            <person name="Muchero W."/>
        </authorList>
    </citation>
    <scope>NUCLEOTIDE SEQUENCE</scope>
    <source>
        <tissue evidence="1">Shoot tip</tissue>
    </source>
</reference>
<evidence type="ECO:0000313" key="1">
    <source>
        <dbReference type="EMBL" id="KAJ6394665.1"/>
    </source>
</evidence>
<proteinExistence type="predicted"/>
<name>A0ABQ9C757_9ROSI</name>
<accession>A0ABQ9C757</accession>
<organism evidence="1 2">
    <name type="scientific">Salix suchowensis</name>
    <dbReference type="NCBI Taxonomy" id="1278906"/>
    <lineage>
        <taxon>Eukaryota</taxon>
        <taxon>Viridiplantae</taxon>
        <taxon>Streptophyta</taxon>
        <taxon>Embryophyta</taxon>
        <taxon>Tracheophyta</taxon>
        <taxon>Spermatophyta</taxon>
        <taxon>Magnoliopsida</taxon>
        <taxon>eudicotyledons</taxon>
        <taxon>Gunneridae</taxon>
        <taxon>Pentapetalae</taxon>
        <taxon>rosids</taxon>
        <taxon>fabids</taxon>
        <taxon>Malpighiales</taxon>
        <taxon>Salicaceae</taxon>
        <taxon>Saliceae</taxon>
        <taxon>Salix</taxon>
    </lineage>
</organism>